<dbReference type="Gene3D" id="3.50.80.10">
    <property type="entry name" value="D-tyrosyl-tRNA(Tyr) deacylase"/>
    <property type="match status" value="1"/>
</dbReference>
<dbReference type="SUPFAM" id="SSF69500">
    <property type="entry name" value="DTD-like"/>
    <property type="match status" value="1"/>
</dbReference>
<dbReference type="NCBIfam" id="TIGR00256">
    <property type="entry name" value="D-aminoacyl-tRNA deacylase"/>
    <property type="match status" value="1"/>
</dbReference>
<keyword evidence="6" id="KW-0963">Cytoplasm</keyword>
<evidence type="ECO:0000256" key="6">
    <source>
        <dbReference type="RuleBase" id="RU003470"/>
    </source>
</evidence>
<protein>
    <recommendedName>
        <fullName evidence="3 6">D-aminoacyl-tRNA deacylase</fullName>
        <ecNumber evidence="2 6">3.1.1.96</ecNumber>
    </recommendedName>
</protein>
<dbReference type="Pfam" id="PF02580">
    <property type="entry name" value="Tyr_Deacylase"/>
    <property type="match status" value="1"/>
</dbReference>
<proteinExistence type="inferred from homology"/>
<dbReference type="HAMAP" id="MF_00518">
    <property type="entry name" value="Deacylase_Dtd"/>
    <property type="match status" value="1"/>
</dbReference>
<sequence length="166" mass="18306">MRAVLQRVKQASVHVDGELVSQIGPGILALIGICHDDTPEQMQVLVKKMLGTRLWPDGTRIEDGRLSQPAEGARPWCANVAELDGEILCVSQFTLYAKTAKGTKPDFHRAMGGETSKQFYEAFLTRLGEQYAPERIKDGRFGAMMDVSLVNDGPVTILIDSFDKNL</sequence>
<comment type="similarity">
    <text evidence="1 6">Belongs to the DTD family.</text>
</comment>
<comment type="catalytic activity">
    <reaction evidence="5">
        <text>a D-aminoacyl-tRNA + H2O = a tRNA + a D-alpha-amino acid + H(+)</text>
        <dbReference type="Rhea" id="RHEA:13953"/>
        <dbReference type="Rhea" id="RHEA-COMP:10123"/>
        <dbReference type="Rhea" id="RHEA-COMP:10124"/>
        <dbReference type="ChEBI" id="CHEBI:15377"/>
        <dbReference type="ChEBI" id="CHEBI:15378"/>
        <dbReference type="ChEBI" id="CHEBI:59871"/>
        <dbReference type="ChEBI" id="CHEBI:78442"/>
        <dbReference type="ChEBI" id="CHEBI:79333"/>
        <dbReference type="EC" id="3.1.1.96"/>
    </reaction>
</comment>
<dbReference type="PANTHER" id="PTHR10472:SF5">
    <property type="entry name" value="D-AMINOACYL-TRNA DEACYLASE 1"/>
    <property type="match status" value="1"/>
</dbReference>
<evidence type="ECO:0000313" key="8">
    <source>
        <dbReference type="Proteomes" id="UP000818624"/>
    </source>
</evidence>
<dbReference type="InterPro" id="IPR003732">
    <property type="entry name" value="Daa-tRNA_deacyls_DTD"/>
</dbReference>
<organism evidence="7 8">
    <name type="scientific">Malassezia furfur</name>
    <name type="common">Pityriasis versicolor infection agent</name>
    <name type="synonym">Pityrosporum furfur</name>
    <dbReference type="NCBI Taxonomy" id="55194"/>
    <lineage>
        <taxon>Eukaryota</taxon>
        <taxon>Fungi</taxon>
        <taxon>Dikarya</taxon>
        <taxon>Basidiomycota</taxon>
        <taxon>Ustilaginomycotina</taxon>
        <taxon>Malasseziomycetes</taxon>
        <taxon>Malasseziales</taxon>
        <taxon>Malasseziaceae</taxon>
        <taxon>Malassezia</taxon>
    </lineage>
</organism>
<keyword evidence="6" id="KW-0378">Hydrolase</keyword>
<comment type="subcellular location">
    <subcellularLocation>
        <location evidence="6">Cytoplasm</location>
    </subcellularLocation>
</comment>
<dbReference type="CDD" id="cd00563">
    <property type="entry name" value="Dtyr_deacylase"/>
    <property type="match status" value="1"/>
</dbReference>
<reference evidence="7 8" key="1">
    <citation type="journal article" date="2020" name="Elife">
        <title>Loss of centromere function drives karyotype evolution in closely related Malassezia species.</title>
        <authorList>
            <person name="Sankaranarayanan S.R."/>
            <person name="Ianiri G."/>
            <person name="Coelho M.A."/>
            <person name="Reza M.H."/>
            <person name="Thimmappa B.C."/>
            <person name="Ganguly P."/>
            <person name="Vadnala R.N."/>
            <person name="Sun S."/>
            <person name="Siddharthan R."/>
            <person name="Tellgren-Roth C."/>
            <person name="Dawson T.L."/>
            <person name="Heitman J."/>
            <person name="Sanyal K."/>
        </authorList>
    </citation>
    <scope>NUCLEOTIDE SEQUENCE [LARGE SCALE GENOMIC DNA]</scope>
    <source>
        <strain evidence="7">CBS14141</strain>
    </source>
</reference>
<evidence type="ECO:0000313" key="7">
    <source>
        <dbReference type="EMBL" id="WFD46130.1"/>
    </source>
</evidence>
<evidence type="ECO:0000256" key="3">
    <source>
        <dbReference type="ARBA" id="ARBA00020007"/>
    </source>
</evidence>
<keyword evidence="6" id="KW-0694">RNA-binding</keyword>
<comment type="catalytic activity">
    <reaction evidence="4">
        <text>glycyl-tRNA(Ala) + H2O = tRNA(Ala) + glycine + H(+)</text>
        <dbReference type="Rhea" id="RHEA:53744"/>
        <dbReference type="Rhea" id="RHEA-COMP:9657"/>
        <dbReference type="Rhea" id="RHEA-COMP:13640"/>
        <dbReference type="ChEBI" id="CHEBI:15377"/>
        <dbReference type="ChEBI" id="CHEBI:15378"/>
        <dbReference type="ChEBI" id="CHEBI:57305"/>
        <dbReference type="ChEBI" id="CHEBI:78442"/>
        <dbReference type="ChEBI" id="CHEBI:78522"/>
        <dbReference type="EC" id="3.1.1.96"/>
    </reaction>
</comment>
<dbReference type="PANTHER" id="PTHR10472">
    <property type="entry name" value="D-TYROSYL-TRNA TYR DEACYLASE"/>
    <property type="match status" value="1"/>
</dbReference>
<keyword evidence="6" id="KW-0820">tRNA-binding</keyword>
<accession>A0ABY8ENW9</accession>
<evidence type="ECO:0000256" key="4">
    <source>
        <dbReference type="ARBA" id="ARBA00047676"/>
    </source>
</evidence>
<dbReference type="EMBL" id="CP046234">
    <property type="protein sequence ID" value="WFD46130.1"/>
    <property type="molecule type" value="Genomic_DNA"/>
</dbReference>
<evidence type="ECO:0000256" key="1">
    <source>
        <dbReference type="ARBA" id="ARBA00009673"/>
    </source>
</evidence>
<dbReference type="EC" id="3.1.1.96" evidence="2 6"/>
<dbReference type="InterPro" id="IPR023509">
    <property type="entry name" value="DTD-like_sf"/>
</dbReference>
<evidence type="ECO:0000256" key="5">
    <source>
        <dbReference type="ARBA" id="ARBA00048018"/>
    </source>
</evidence>
<name>A0ABY8ENW9_MALFU</name>
<gene>
    <name evidence="7" type="primary">DTD1</name>
    <name evidence="7" type="ORF">GLX27_000759</name>
</gene>
<dbReference type="Proteomes" id="UP000818624">
    <property type="component" value="Chromosome 1"/>
</dbReference>
<evidence type="ECO:0000256" key="2">
    <source>
        <dbReference type="ARBA" id="ARBA00013056"/>
    </source>
</evidence>
<keyword evidence="8" id="KW-1185">Reference proteome</keyword>